<dbReference type="GO" id="GO:0003677">
    <property type="term" value="F:DNA binding"/>
    <property type="evidence" value="ECO:0007669"/>
    <property type="project" value="InterPro"/>
</dbReference>
<sequence length="104" mass="11502">SKVRDVGAYLGLVPRRDQSGDCDKQLRITKAGDSYLRRLLVGSAQYILGPFGKESDLRQHGLELAARGGPRAKKKAVIAIARKLSVLLLSLWKNESLYEPVRKA</sequence>
<dbReference type="Pfam" id="PF02371">
    <property type="entry name" value="Transposase_20"/>
    <property type="match status" value="1"/>
</dbReference>
<evidence type="ECO:0000259" key="1">
    <source>
        <dbReference type="Pfam" id="PF02371"/>
    </source>
</evidence>
<comment type="caution">
    <text evidence="2">The sequence shown here is derived from an EMBL/GenBank/DDBJ whole genome shotgun (WGS) entry which is preliminary data.</text>
</comment>
<dbReference type="RefSeq" id="WP_200393208.1">
    <property type="nucleotide sequence ID" value="NZ_JAENIO010000188.1"/>
</dbReference>
<evidence type="ECO:0000313" key="2">
    <source>
        <dbReference type="EMBL" id="MBK1835780.1"/>
    </source>
</evidence>
<feature type="non-terminal residue" evidence="2">
    <location>
        <position position="104"/>
    </location>
</feature>
<gene>
    <name evidence="2" type="ORF">JIN78_17080</name>
</gene>
<feature type="domain" description="Transposase IS116/IS110/IS902 C-terminal" evidence="1">
    <location>
        <begin position="3"/>
        <end position="45"/>
    </location>
</feature>
<dbReference type="Proteomes" id="UP000604083">
    <property type="component" value="Unassembled WGS sequence"/>
</dbReference>
<name>A0A934RRT4_9BACT</name>
<reference evidence="2" key="1">
    <citation type="submission" date="2021-01" db="EMBL/GenBank/DDBJ databases">
        <title>Modified the classification status of verrucomicrobia.</title>
        <authorList>
            <person name="Feng X."/>
        </authorList>
    </citation>
    <scope>NUCLEOTIDE SEQUENCE</scope>
    <source>
        <strain evidence="2">KCTC 12986</strain>
    </source>
</reference>
<feature type="non-terminal residue" evidence="2">
    <location>
        <position position="1"/>
    </location>
</feature>
<dbReference type="EMBL" id="JAENIO010000188">
    <property type="protein sequence ID" value="MBK1835780.1"/>
    <property type="molecule type" value="Genomic_DNA"/>
</dbReference>
<accession>A0A934RRT4</accession>
<dbReference type="PANTHER" id="PTHR33055:SF3">
    <property type="entry name" value="PUTATIVE TRANSPOSASE FOR IS117-RELATED"/>
    <property type="match status" value="1"/>
</dbReference>
<dbReference type="AlphaFoldDB" id="A0A934RRT4"/>
<dbReference type="InterPro" id="IPR047650">
    <property type="entry name" value="Transpos_IS110"/>
</dbReference>
<dbReference type="PANTHER" id="PTHR33055">
    <property type="entry name" value="TRANSPOSASE FOR INSERTION SEQUENCE ELEMENT IS1111A"/>
    <property type="match status" value="1"/>
</dbReference>
<proteinExistence type="predicted"/>
<dbReference type="InterPro" id="IPR003346">
    <property type="entry name" value="Transposase_20"/>
</dbReference>
<organism evidence="2 3">
    <name type="scientific">Roseibacillus ishigakijimensis</name>
    <dbReference type="NCBI Taxonomy" id="454146"/>
    <lineage>
        <taxon>Bacteria</taxon>
        <taxon>Pseudomonadati</taxon>
        <taxon>Verrucomicrobiota</taxon>
        <taxon>Verrucomicrobiia</taxon>
        <taxon>Verrucomicrobiales</taxon>
        <taxon>Verrucomicrobiaceae</taxon>
        <taxon>Roseibacillus</taxon>
    </lineage>
</organism>
<protein>
    <submittedName>
        <fullName evidence="2">Transposase</fullName>
    </submittedName>
</protein>
<dbReference type="GO" id="GO:0006313">
    <property type="term" value="P:DNA transposition"/>
    <property type="evidence" value="ECO:0007669"/>
    <property type="project" value="InterPro"/>
</dbReference>
<dbReference type="GO" id="GO:0004803">
    <property type="term" value="F:transposase activity"/>
    <property type="evidence" value="ECO:0007669"/>
    <property type="project" value="InterPro"/>
</dbReference>
<evidence type="ECO:0000313" key="3">
    <source>
        <dbReference type="Proteomes" id="UP000604083"/>
    </source>
</evidence>
<keyword evidence="3" id="KW-1185">Reference proteome</keyword>